<gene>
    <name evidence="2" type="ORF">ACFO5T_05785</name>
</gene>
<protein>
    <recommendedName>
        <fullName evidence="4">Dihydroorotase</fullName>
    </recommendedName>
</protein>
<organism evidence="2 3">
    <name type="scientific">Dokdonia genika</name>
    <dbReference type="NCBI Taxonomy" id="308113"/>
    <lineage>
        <taxon>Bacteria</taxon>
        <taxon>Pseudomonadati</taxon>
        <taxon>Bacteroidota</taxon>
        <taxon>Flavobacteriia</taxon>
        <taxon>Flavobacteriales</taxon>
        <taxon>Flavobacteriaceae</taxon>
        <taxon>Dokdonia</taxon>
    </lineage>
</organism>
<reference evidence="3" key="1">
    <citation type="journal article" date="2019" name="Int. J. Syst. Evol. Microbiol.">
        <title>The Global Catalogue of Microorganisms (GCM) 10K type strain sequencing project: providing services to taxonomists for standard genome sequencing and annotation.</title>
        <authorList>
            <consortium name="The Broad Institute Genomics Platform"/>
            <consortium name="The Broad Institute Genome Sequencing Center for Infectious Disease"/>
            <person name="Wu L."/>
            <person name="Ma J."/>
        </authorList>
    </citation>
    <scope>NUCLEOTIDE SEQUENCE [LARGE SCALE GENOMIC DNA]</scope>
    <source>
        <strain evidence="3">CGMCC 4.7427</strain>
    </source>
</reference>
<sequence>MKNLIFLFLLGLGTINLSAQNDTSTVKEGDLFQIASPSSQEYKHINFPKGNFIIKRGGIASHKLVIGKKVVVTQVTEREDGVTEVRVKPANHSRFYNALSSVTLDYEKALSSNEITLL</sequence>
<keyword evidence="3" id="KW-1185">Reference proteome</keyword>
<keyword evidence="1" id="KW-0732">Signal</keyword>
<dbReference type="RefSeq" id="WP_380032756.1">
    <property type="nucleotide sequence ID" value="NZ_JBHSHB010000008.1"/>
</dbReference>
<dbReference type="EMBL" id="JBHSHB010000008">
    <property type="protein sequence ID" value="MFC4689933.1"/>
    <property type="molecule type" value="Genomic_DNA"/>
</dbReference>
<evidence type="ECO:0000256" key="1">
    <source>
        <dbReference type="SAM" id="SignalP"/>
    </source>
</evidence>
<evidence type="ECO:0008006" key="4">
    <source>
        <dbReference type="Google" id="ProtNLM"/>
    </source>
</evidence>
<evidence type="ECO:0000313" key="3">
    <source>
        <dbReference type="Proteomes" id="UP001595878"/>
    </source>
</evidence>
<comment type="caution">
    <text evidence="2">The sequence shown here is derived from an EMBL/GenBank/DDBJ whole genome shotgun (WGS) entry which is preliminary data.</text>
</comment>
<evidence type="ECO:0000313" key="2">
    <source>
        <dbReference type="EMBL" id="MFC4689933.1"/>
    </source>
</evidence>
<name>A0ABV9L744_9FLAO</name>
<feature type="chain" id="PRO_5046399214" description="Dihydroorotase" evidence="1">
    <location>
        <begin position="20"/>
        <end position="118"/>
    </location>
</feature>
<dbReference type="Proteomes" id="UP001595878">
    <property type="component" value="Unassembled WGS sequence"/>
</dbReference>
<proteinExistence type="predicted"/>
<feature type="signal peptide" evidence="1">
    <location>
        <begin position="1"/>
        <end position="19"/>
    </location>
</feature>
<accession>A0ABV9L744</accession>